<reference evidence="5" key="1">
    <citation type="journal article" date="2019" name="Int. J. Syst. Evol. Microbiol.">
        <title>The Global Catalogue of Microorganisms (GCM) 10K type strain sequencing project: providing services to taxonomists for standard genome sequencing and annotation.</title>
        <authorList>
            <consortium name="The Broad Institute Genomics Platform"/>
            <consortium name="The Broad Institute Genome Sequencing Center for Infectious Disease"/>
            <person name="Wu L."/>
            <person name="Ma J."/>
        </authorList>
    </citation>
    <scope>NUCLEOTIDE SEQUENCE [LARGE SCALE GENOMIC DNA]</scope>
    <source>
        <strain evidence="5">KCTC 42903</strain>
    </source>
</reference>
<name>A0ABW5JTJ9_9FLAO</name>
<keyword evidence="2 3" id="KW-0143">Chaperone</keyword>
<comment type="subunit">
    <text evidence="3">UreD, UreF and UreG form a complex that acts as a GTP-hydrolysis-dependent molecular chaperone, activating the urease apoprotein by helping to assemble the nickel containing metallocenter of UreC. The UreE protein probably delivers the nickel.</text>
</comment>
<evidence type="ECO:0000313" key="5">
    <source>
        <dbReference type="Proteomes" id="UP001597441"/>
    </source>
</evidence>
<sequence length="267" mass="30570">MKKNLCELKLSTGIVDGYHRLIDKYTTVPFGLLRFDVRTPSDPWLRYMIRSNSPGMLSGDFYDMQINVADDTALGLETQAYQRIYEMDEGGKAFQEVKVNVGENGLFHFVPHPTVPHRNSDYFAKNTIHLKSSSKLIWGEVITCGRKLYGETFVFKRFLTHTEVFVDNELIFNDKLLFEPEKLDVNTMGQLEGYTHQATLFAYQNDLSEDEIYESLLENAEFEEDIEFGLSTTIKDAVVIRIVGNSGEQLYKIIKKIEDHILAASIA</sequence>
<evidence type="ECO:0000256" key="1">
    <source>
        <dbReference type="ARBA" id="ARBA00007177"/>
    </source>
</evidence>
<gene>
    <name evidence="3" type="primary">ureD</name>
    <name evidence="4" type="ORF">ACFSQS_10065</name>
</gene>
<comment type="function">
    <text evidence="3">Required for maturation of urease via the functional incorporation of the urease nickel metallocenter.</text>
</comment>
<dbReference type="RefSeq" id="WP_388017922.1">
    <property type="nucleotide sequence ID" value="NZ_JBHUDT010000003.1"/>
</dbReference>
<protein>
    <recommendedName>
        <fullName evidence="3">Urease accessory protein UreD</fullName>
    </recommendedName>
</protein>
<keyword evidence="3" id="KW-0963">Cytoplasm</keyword>
<comment type="subcellular location">
    <subcellularLocation>
        <location evidence="3">Cytoplasm</location>
    </subcellularLocation>
</comment>
<evidence type="ECO:0000256" key="2">
    <source>
        <dbReference type="ARBA" id="ARBA00023186"/>
    </source>
</evidence>
<proteinExistence type="inferred from homology"/>
<dbReference type="Proteomes" id="UP001597441">
    <property type="component" value="Unassembled WGS sequence"/>
</dbReference>
<organism evidence="4 5">
    <name type="scientific">Gelatiniphilus marinus</name>
    <dbReference type="NCBI Taxonomy" id="1759464"/>
    <lineage>
        <taxon>Bacteria</taxon>
        <taxon>Pseudomonadati</taxon>
        <taxon>Bacteroidota</taxon>
        <taxon>Flavobacteriia</taxon>
        <taxon>Flavobacteriales</taxon>
        <taxon>Flavobacteriaceae</taxon>
        <taxon>Gelatiniphilus</taxon>
    </lineage>
</organism>
<evidence type="ECO:0000313" key="4">
    <source>
        <dbReference type="EMBL" id="MFD2535445.1"/>
    </source>
</evidence>
<keyword evidence="3" id="KW-0996">Nickel insertion</keyword>
<dbReference type="HAMAP" id="MF_01384">
    <property type="entry name" value="UreD"/>
    <property type="match status" value="1"/>
</dbReference>
<dbReference type="Pfam" id="PF01774">
    <property type="entry name" value="UreD"/>
    <property type="match status" value="1"/>
</dbReference>
<dbReference type="PANTHER" id="PTHR33643:SF1">
    <property type="entry name" value="UREASE ACCESSORY PROTEIN D"/>
    <property type="match status" value="1"/>
</dbReference>
<dbReference type="PANTHER" id="PTHR33643">
    <property type="entry name" value="UREASE ACCESSORY PROTEIN D"/>
    <property type="match status" value="1"/>
</dbReference>
<accession>A0ABW5JTJ9</accession>
<evidence type="ECO:0000256" key="3">
    <source>
        <dbReference type="HAMAP-Rule" id="MF_01384"/>
    </source>
</evidence>
<comment type="similarity">
    <text evidence="1 3">Belongs to the UreD family.</text>
</comment>
<keyword evidence="5" id="KW-1185">Reference proteome</keyword>
<dbReference type="EMBL" id="JBHULK010000003">
    <property type="protein sequence ID" value="MFD2535445.1"/>
    <property type="molecule type" value="Genomic_DNA"/>
</dbReference>
<comment type="caution">
    <text evidence="4">The sequence shown here is derived from an EMBL/GenBank/DDBJ whole genome shotgun (WGS) entry which is preliminary data.</text>
</comment>
<dbReference type="InterPro" id="IPR002669">
    <property type="entry name" value="UreD"/>
</dbReference>